<keyword evidence="4" id="KW-0210">Decarboxylase</keyword>
<gene>
    <name evidence="9" type="ORF">FSP39_006153</name>
</gene>
<evidence type="ECO:0000256" key="6">
    <source>
        <dbReference type="ARBA" id="ARBA00023239"/>
    </source>
</evidence>
<dbReference type="InterPro" id="IPR015424">
    <property type="entry name" value="PyrdxlP-dep_Trfase"/>
</dbReference>
<dbReference type="CDD" id="cd06450">
    <property type="entry name" value="DOPA_deC_like"/>
    <property type="match status" value="1"/>
</dbReference>
<comment type="cofactor">
    <cofactor evidence="1 7 8">
        <name>pyridoxal 5'-phosphate</name>
        <dbReference type="ChEBI" id="CHEBI:597326"/>
    </cofactor>
</comment>
<dbReference type="PANTHER" id="PTHR45677:SF8">
    <property type="entry name" value="CYSTEINE SULFINIC ACID DECARBOXYLASE"/>
    <property type="match status" value="1"/>
</dbReference>
<keyword evidence="10" id="KW-1185">Reference proteome</keyword>
<keyword evidence="6 8" id="KW-0456">Lyase</keyword>
<dbReference type="GO" id="GO:0016831">
    <property type="term" value="F:carboxy-lyase activity"/>
    <property type="evidence" value="ECO:0007669"/>
    <property type="project" value="UniProtKB-KW"/>
</dbReference>
<comment type="subunit">
    <text evidence="3">Homodimer.</text>
</comment>
<organism evidence="9 10">
    <name type="scientific">Pinctada imbricata</name>
    <name type="common">Atlantic pearl-oyster</name>
    <name type="synonym">Pinctada martensii</name>
    <dbReference type="NCBI Taxonomy" id="66713"/>
    <lineage>
        <taxon>Eukaryota</taxon>
        <taxon>Metazoa</taxon>
        <taxon>Spiralia</taxon>
        <taxon>Lophotrochozoa</taxon>
        <taxon>Mollusca</taxon>
        <taxon>Bivalvia</taxon>
        <taxon>Autobranchia</taxon>
        <taxon>Pteriomorphia</taxon>
        <taxon>Pterioida</taxon>
        <taxon>Pterioidea</taxon>
        <taxon>Pteriidae</taxon>
        <taxon>Pinctada</taxon>
    </lineage>
</organism>
<dbReference type="PANTHER" id="PTHR45677">
    <property type="entry name" value="GLUTAMATE DECARBOXYLASE-RELATED"/>
    <property type="match status" value="1"/>
</dbReference>
<dbReference type="Gene3D" id="3.40.640.10">
    <property type="entry name" value="Type I PLP-dependent aspartate aminotransferase-like (Major domain)"/>
    <property type="match status" value="1"/>
</dbReference>
<evidence type="ECO:0000256" key="7">
    <source>
        <dbReference type="PIRSR" id="PIRSR602129-50"/>
    </source>
</evidence>
<evidence type="ECO:0000313" key="9">
    <source>
        <dbReference type="EMBL" id="KAK3083974.1"/>
    </source>
</evidence>
<name>A0AA88XEU8_PINIB</name>
<feature type="modified residue" description="N6-(pyridoxal phosphate)lysine" evidence="7">
    <location>
        <position position="397"/>
    </location>
</feature>
<dbReference type="FunFam" id="3.40.640.10:FF:000016">
    <property type="entry name" value="Glutamate decarboxylase like 1"/>
    <property type="match status" value="1"/>
</dbReference>
<dbReference type="GO" id="GO:0005737">
    <property type="term" value="C:cytoplasm"/>
    <property type="evidence" value="ECO:0007669"/>
    <property type="project" value="TreeGrafter"/>
</dbReference>
<proteinExistence type="inferred from homology"/>
<dbReference type="EMBL" id="VSWD01000013">
    <property type="protein sequence ID" value="KAK3083974.1"/>
    <property type="molecule type" value="Genomic_DNA"/>
</dbReference>
<dbReference type="Pfam" id="PF00282">
    <property type="entry name" value="Pyridoxal_deC"/>
    <property type="match status" value="1"/>
</dbReference>
<dbReference type="SUPFAM" id="SSF53383">
    <property type="entry name" value="PLP-dependent transferases"/>
    <property type="match status" value="1"/>
</dbReference>
<reference evidence="9" key="1">
    <citation type="submission" date="2019-08" db="EMBL/GenBank/DDBJ databases">
        <title>The improved chromosome-level genome for the pearl oyster Pinctada fucata martensii using PacBio sequencing and Hi-C.</title>
        <authorList>
            <person name="Zheng Z."/>
        </authorList>
    </citation>
    <scope>NUCLEOTIDE SEQUENCE</scope>
    <source>
        <strain evidence="9">ZZ-2019</strain>
        <tissue evidence="9">Adductor muscle</tissue>
    </source>
</reference>
<comment type="caution">
    <text evidence="9">The sequence shown here is derived from an EMBL/GenBank/DDBJ whole genome shotgun (WGS) entry which is preliminary data.</text>
</comment>
<evidence type="ECO:0000313" key="10">
    <source>
        <dbReference type="Proteomes" id="UP001186944"/>
    </source>
</evidence>
<dbReference type="Proteomes" id="UP001186944">
    <property type="component" value="Unassembled WGS sequence"/>
</dbReference>
<evidence type="ECO:0000256" key="1">
    <source>
        <dbReference type="ARBA" id="ARBA00001933"/>
    </source>
</evidence>
<dbReference type="GO" id="GO:0030170">
    <property type="term" value="F:pyridoxal phosphate binding"/>
    <property type="evidence" value="ECO:0007669"/>
    <property type="project" value="InterPro"/>
</dbReference>
<dbReference type="Gene3D" id="3.90.1150.170">
    <property type="match status" value="1"/>
</dbReference>
<evidence type="ECO:0000256" key="4">
    <source>
        <dbReference type="ARBA" id="ARBA00022793"/>
    </source>
</evidence>
<accession>A0AA88XEU8</accession>
<dbReference type="InterPro" id="IPR015421">
    <property type="entry name" value="PyrdxlP-dep_Trfase_major"/>
</dbReference>
<evidence type="ECO:0000256" key="8">
    <source>
        <dbReference type="RuleBase" id="RU000382"/>
    </source>
</evidence>
<evidence type="ECO:0000256" key="3">
    <source>
        <dbReference type="ARBA" id="ARBA00011738"/>
    </source>
</evidence>
<dbReference type="GO" id="GO:0019752">
    <property type="term" value="P:carboxylic acid metabolic process"/>
    <property type="evidence" value="ECO:0007669"/>
    <property type="project" value="InterPro"/>
</dbReference>
<keyword evidence="5 7" id="KW-0663">Pyridoxal phosphate</keyword>
<evidence type="ECO:0000256" key="5">
    <source>
        <dbReference type="ARBA" id="ARBA00022898"/>
    </source>
</evidence>
<dbReference type="InterPro" id="IPR002129">
    <property type="entry name" value="PyrdxlP-dep_de-COase"/>
</dbReference>
<sequence length="586" mass="66821">MRSIGTGFSPVFFQIYSRENSNSDINGKQKRKELLHPYLNGDLKSAGCRGLKRHGKENSSHIKKRIHENGFILNDNGPIANGNCLKKETVKPTHKHAHKHHHQSKEEHASHPFLDDLYQLMLKDGFLKGRDRQTKVTEFRHPEQLEKLIDMDLGRKTNDSEILDLSKDIIKYSVRTGHPRFFNQLFGGLDEYGMGGAWLTETLNASVYTYEVSPVFTLIERKVLRKMMDYIGYEDGDAIFCPGGSISNMYALNVARYHRFPDVKKTGIHGIPNIVAFTSEKCHYSIAKGIAFLGIGTDNLIKVKTDARGKMIPSDLEEKILEAKQMGKEPYFVNATSGTTVFGAFDPLEEIADICEKYGLWMHVDGAWGGGALLSRKYKKFLKGVERADSMTWNPHKLMGAPQQCSAFFTKHKDLLSQAHCANAAYLFQQDKFYDVSLDTGDKSIQCGRRNDALKLWMMWKNKGDEGYERDIDNQFECARHLASLVKERDGFELLLEPECTNVCFYYIPPSLRHLERTEEWWAKVSKVSPIIKERMMKNGSMLVGYQPDGEFVNFFRMVVSNLGSTLTDMEFVIDEIDRLGSDIVM</sequence>
<protein>
    <submittedName>
        <fullName evidence="9">Uncharacterized protein</fullName>
    </submittedName>
</protein>
<dbReference type="AlphaFoldDB" id="A0AA88XEU8"/>
<evidence type="ECO:0000256" key="2">
    <source>
        <dbReference type="ARBA" id="ARBA00009533"/>
    </source>
</evidence>
<comment type="similarity">
    <text evidence="2 8">Belongs to the group II decarboxylase family.</text>
</comment>